<dbReference type="EMBL" id="WTPW01001728">
    <property type="protein sequence ID" value="KAF0418305.1"/>
    <property type="molecule type" value="Genomic_DNA"/>
</dbReference>
<accession>A0A8H3X738</accession>
<dbReference type="AlphaFoldDB" id="A0A8H3X738"/>
<keyword evidence="2" id="KW-1185">Reference proteome</keyword>
<gene>
    <name evidence="1" type="ORF">F8M41_007270</name>
</gene>
<evidence type="ECO:0000313" key="1">
    <source>
        <dbReference type="EMBL" id="KAF0418305.1"/>
    </source>
</evidence>
<comment type="caution">
    <text evidence="1">The sequence shown here is derived from an EMBL/GenBank/DDBJ whole genome shotgun (WGS) entry which is preliminary data.</text>
</comment>
<protein>
    <submittedName>
        <fullName evidence="1">Zinc finger protein</fullName>
    </submittedName>
</protein>
<sequence>MKAFNQPANQTDLFTGFSVQANYNNSSNYAEYNNPVSRTTFLHAIATVIVESVLEKTRNSSAWSLLINESNMITHNKTCAIVSKHIANNIHELRYLGLIELKEIDAIDIIDNLNNFFLAKMLEPSKLLHFGSDGDSKMIEVQNSVSAKLKKLNPFMSNCYCIAHRLALAGKDSAKRCTIFS</sequence>
<reference evidence="1 2" key="1">
    <citation type="journal article" date="2019" name="Environ. Microbiol.">
        <title>At the nexus of three kingdoms: the genome of the mycorrhizal fungus Gigaspora margarita provides insights into plant, endobacterial and fungal interactions.</title>
        <authorList>
            <person name="Venice F."/>
            <person name="Ghignone S."/>
            <person name="Salvioli di Fossalunga A."/>
            <person name="Amselem J."/>
            <person name="Novero M."/>
            <person name="Xianan X."/>
            <person name="Sedzielewska Toro K."/>
            <person name="Morin E."/>
            <person name="Lipzen A."/>
            <person name="Grigoriev I.V."/>
            <person name="Henrissat B."/>
            <person name="Martin F.M."/>
            <person name="Bonfante P."/>
        </authorList>
    </citation>
    <scope>NUCLEOTIDE SEQUENCE [LARGE SCALE GENOMIC DNA]</scope>
    <source>
        <strain evidence="1 2">BEG34</strain>
    </source>
</reference>
<proteinExistence type="predicted"/>
<dbReference type="OrthoDB" id="2409757at2759"/>
<dbReference type="Proteomes" id="UP000439903">
    <property type="component" value="Unassembled WGS sequence"/>
</dbReference>
<evidence type="ECO:0000313" key="2">
    <source>
        <dbReference type="Proteomes" id="UP000439903"/>
    </source>
</evidence>
<organism evidence="1 2">
    <name type="scientific">Gigaspora margarita</name>
    <dbReference type="NCBI Taxonomy" id="4874"/>
    <lineage>
        <taxon>Eukaryota</taxon>
        <taxon>Fungi</taxon>
        <taxon>Fungi incertae sedis</taxon>
        <taxon>Mucoromycota</taxon>
        <taxon>Glomeromycotina</taxon>
        <taxon>Glomeromycetes</taxon>
        <taxon>Diversisporales</taxon>
        <taxon>Gigasporaceae</taxon>
        <taxon>Gigaspora</taxon>
    </lineage>
</organism>
<name>A0A8H3X738_GIGMA</name>
<dbReference type="PANTHER" id="PTHR46880:SF5">
    <property type="entry name" value="DUF4371 DOMAIN-CONTAINING PROTEIN"/>
    <property type="match status" value="1"/>
</dbReference>
<dbReference type="PANTHER" id="PTHR46880">
    <property type="entry name" value="RAS-ASSOCIATING DOMAIN-CONTAINING PROTEIN"/>
    <property type="match status" value="1"/>
</dbReference>